<feature type="region of interest" description="Disordered" evidence="1">
    <location>
        <begin position="653"/>
        <end position="688"/>
    </location>
</feature>
<accession>A0A1X7R871</accession>
<evidence type="ECO:0000256" key="1">
    <source>
        <dbReference type="SAM" id="MobiDB-lite"/>
    </source>
</evidence>
<feature type="compositionally biased region" description="Pro residues" evidence="1">
    <location>
        <begin position="815"/>
        <end position="832"/>
    </location>
</feature>
<dbReference type="InterPro" id="IPR011011">
    <property type="entry name" value="Znf_FYVE_PHD"/>
</dbReference>
<evidence type="ECO:0000313" key="2">
    <source>
        <dbReference type="EMBL" id="SMN21649.1"/>
    </source>
</evidence>
<dbReference type="Proteomes" id="UP000196158">
    <property type="component" value="Unassembled WGS sequence"/>
</dbReference>
<evidence type="ECO:0000313" key="3">
    <source>
        <dbReference type="Proteomes" id="UP000196158"/>
    </source>
</evidence>
<gene>
    <name evidence="2" type="ORF">KASA_0K03333G</name>
</gene>
<dbReference type="STRING" id="1789683.A0A1X7R871"/>
<dbReference type="SUPFAM" id="SSF57903">
    <property type="entry name" value="FYVE/PHD zinc finger"/>
    <property type="match status" value="1"/>
</dbReference>
<proteinExistence type="predicted"/>
<dbReference type="OrthoDB" id="303107at2759"/>
<dbReference type="AlphaFoldDB" id="A0A1X7R871"/>
<feature type="compositionally biased region" description="Basic and acidic residues" evidence="1">
    <location>
        <begin position="20"/>
        <end position="39"/>
    </location>
</feature>
<feature type="region of interest" description="Disordered" evidence="1">
    <location>
        <begin position="1"/>
        <end position="39"/>
    </location>
</feature>
<dbReference type="Gene3D" id="3.30.40.10">
    <property type="entry name" value="Zinc/RING finger domain, C3HC4 (zinc finger)"/>
    <property type="match status" value="1"/>
</dbReference>
<dbReference type="EMBL" id="FXLY01000008">
    <property type="protein sequence ID" value="SMN21649.1"/>
    <property type="molecule type" value="Genomic_DNA"/>
</dbReference>
<feature type="region of interest" description="Disordered" evidence="1">
    <location>
        <begin position="797"/>
        <end position="832"/>
    </location>
</feature>
<name>A0A1X7R871_9SACH</name>
<protein>
    <submittedName>
        <fullName evidence="2">Similar to Saccharomyces cerevisiae YLR095C IOC2 Member of a complex (Isw1b) with Isw1p and Ioc4p</fullName>
    </submittedName>
</protein>
<dbReference type="InterPro" id="IPR013083">
    <property type="entry name" value="Znf_RING/FYVE/PHD"/>
</dbReference>
<keyword evidence="3" id="KW-1185">Reference proteome</keyword>
<reference evidence="2 3" key="1">
    <citation type="submission" date="2017-04" db="EMBL/GenBank/DDBJ databases">
        <authorList>
            <person name="Afonso C.L."/>
            <person name="Miller P.J."/>
            <person name="Scott M.A."/>
            <person name="Spackman E."/>
            <person name="Goraichik I."/>
            <person name="Dimitrov K.M."/>
            <person name="Suarez D.L."/>
            <person name="Swayne D.E."/>
        </authorList>
    </citation>
    <scope>NUCLEOTIDE SEQUENCE [LARGE SCALE GENOMIC DNA]</scope>
</reference>
<organism evidence="2 3">
    <name type="scientific">Maudiozyma saulgeensis</name>
    <dbReference type="NCBI Taxonomy" id="1789683"/>
    <lineage>
        <taxon>Eukaryota</taxon>
        <taxon>Fungi</taxon>
        <taxon>Dikarya</taxon>
        <taxon>Ascomycota</taxon>
        <taxon>Saccharomycotina</taxon>
        <taxon>Saccharomycetes</taxon>
        <taxon>Saccharomycetales</taxon>
        <taxon>Saccharomycetaceae</taxon>
        <taxon>Maudiozyma</taxon>
    </lineage>
</organism>
<sequence length="832" mass="97570">MSDRSMRRSTRISRQVTESPVKEETNQRDAVESPLKRRKILEKDQQQNPEWYGWLSDETLVQLARYPLGTVESIEVQFDSLSNVRSSWEYQYVITWIYNVSESFVTKQIYPGGKSMWKNVNFDEILFMKDFLNLLETTEEKNYIEEEGDDGNEENNMNLYELVRLSLLRQLGNNKSIELNEWDTLIKESFDDLKYDSKFINLPLDKQFQIFYKIIKHIESKNMVFKNFIANNMELFEFIKLKDNETSKLLFMTYPVSIIKQNITRKDSIDSSLHIPLLLKNCTVKYEDSNDQVDLVHLDYSKEIDSYLENISITQDVLSYNFTTFLQCFQDFKIKLKKMKKNEQSHDLKKIIDSFESSFEWVVLARINSAKLLLQRVKNQSMKQLMTRRKRSTRLIEKEEETKKKEVENHLEDKIEHRQTFLKLRKRTVARLLKRCKENMWNQLWAKFDQDYKMEKKSSKWNMNEIEQNVTIEEPLSTIDKYVLPNGLNYNTKIIITDFINEKDSLFKHEEIEELPTKFCITELDITEANELGMGPEIEKVDNQNDWMFQCACMVNKTTTPTGDTGDNNESPLVKNEPVIIHQSDGEEVNLEKFRKLDILNRPIICCDVCQKWQHWECQEQSLVDLLSFASVHSKKDLDNMKFLTQRDFGTVTYDKNEPHHSTTRRTSRRQHQEDEAEHNELNATRPTDRRTQFGECSVFVCPMCLGEIEQELRSTFEPELTIVRAKQKKQHDDRERRKMKKLIEKQQAALTSADTQTKPQTTVSSMPVQVPIQTATTPIQNHKPVMATFSIGLQNTSVTEPVNNGPPATIVPQQPQPGSNPPTTTPAQPQP</sequence>